<reference evidence="3" key="2">
    <citation type="submission" date="2023-05" db="EMBL/GenBank/DDBJ databases">
        <authorList>
            <consortium name="Lawrence Berkeley National Laboratory"/>
            <person name="Steindorff A."/>
            <person name="Hensen N."/>
            <person name="Bonometti L."/>
            <person name="Westerberg I."/>
            <person name="Brannstrom I.O."/>
            <person name="Guillou S."/>
            <person name="Cros-Aarteil S."/>
            <person name="Calhoun S."/>
            <person name="Haridas S."/>
            <person name="Kuo A."/>
            <person name="Mondo S."/>
            <person name="Pangilinan J."/>
            <person name="Riley R."/>
            <person name="Labutti K."/>
            <person name="Andreopoulos B."/>
            <person name="Lipzen A."/>
            <person name="Chen C."/>
            <person name="Yanf M."/>
            <person name="Daum C."/>
            <person name="Ng V."/>
            <person name="Clum A."/>
            <person name="Ohm R."/>
            <person name="Martin F."/>
            <person name="Silar P."/>
            <person name="Natvig D."/>
            <person name="Lalanne C."/>
            <person name="Gautier V."/>
            <person name="Ament-Velasquez S.L."/>
            <person name="Kruys A."/>
            <person name="Hutchinson M.I."/>
            <person name="Powell A.J."/>
            <person name="Barry K."/>
            <person name="Miller A.N."/>
            <person name="Grigoriev I.V."/>
            <person name="Debuchy R."/>
            <person name="Gladieux P."/>
            <person name="Thoren M.H."/>
            <person name="Johannesson H."/>
        </authorList>
    </citation>
    <scope>NUCLEOTIDE SEQUENCE</scope>
    <source>
        <strain evidence="3">CBS 532.94</strain>
    </source>
</reference>
<feature type="compositionally biased region" description="Basic and acidic residues" evidence="2">
    <location>
        <begin position="30"/>
        <end position="39"/>
    </location>
</feature>
<evidence type="ECO:0000256" key="1">
    <source>
        <dbReference type="SAM" id="Coils"/>
    </source>
</evidence>
<gene>
    <name evidence="3" type="ORF">C8A03DRAFT_32906</name>
</gene>
<evidence type="ECO:0000313" key="4">
    <source>
        <dbReference type="Proteomes" id="UP001303760"/>
    </source>
</evidence>
<sequence>MSGPAPQKAGGAGGPAAGAEGGAAPSACVPERRTLRPEDATGYPPRVNLANRPMPAAGLPARNNARTPSDQGLNAQEPRRPHRSSSRPAFRPPNPPGGMVPPPAYPGPGVAPPRHPGMPVYAPSPFGPPPFGPPPFVQPPFVPPPFMPAPVGTIPVPPVAAAPGHPVLPAATTQAFISATQGLNLNPDEEGIHPTQKVHRDQIQKVQTRVWGLRGGLYRQPALSREFLTSFDYDVQELVKNTVKLSQANETLAAELKKVQTAVNSVVPGNRGVEAKIRDLQAELEDWKERSKKTEKAMSVLVAKNDEDGKTIQSLKEQLRQSEATRTILQEQVNNKRNLWLQVHHDPQERAAAMEQLKRPPIGPLAPRSGHSSSASSSSVQPTNDRSTGTHAVANRPGYVHPGGFYYAGGPYAYHQYQAVPPFLPGAAMHAGPHQRHQSAATSASSRHSIELRPGDRFNVDEKGSPKERKRDTPRPVQRTDPEDPEALKWAEEFNTLFSMIRGFCVQYFHDLPAIDGDWKARIQAQVNGYLWDYVCRICANDQESARGEHALHLLKDRRSRPYIIQRLIFQYIFTSMLAPKAWSDYSKDSDEKLERLEKELQTIDPSKTHERQTLIDRRAKLITDIVEGADAARFRSHKITSHTDQLKDMLAAFLPHDKDSKVAKDAVYDISVIASTAWDMSAKVLQSRLTFQHVFNDVNARFSCEMHEALDSQADPHVLQREHVHIKLCVTPVITMRKDHGLSIDTKNVLKAGVLVMKY</sequence>
<reference evidence="3" key="1">
    <citation type="journal article" date="2023" name="Mol. Phylogenet. Evol.">
        <title>Genome-scale phylogeny and comparative genomics of the fungal order Sordariales.</title>
        <authorList>
            <person name="Hensen N."/>
            <person name="Bonometti L."/>
            <person name="Westerberg I."/>
            <person name="Brannstrom I.O."/>
            <person name="Guillou S."/>
            <person name="Cros-Aarteil S."/>
            <person name="Calhoun S."/>
            <person name="Haridas S."/>
            <person name="Kuo A."/>
            <person name="Mondo S."/>
            <person name="Pangilinan J."/>
            <person name="Riley R."/>
            <person name="LaButti K."/>
            <person name="Andreopoulos B."/>
            <person name="Lipzen A."/>
            <person name="Chen C."/>
            <person name="Yan M."/>
            <person name="Daum C."/>
            <person name="Ng V."/>
            <person name="Clum A."/>
            <person name="Steindorff A."/>
            <person name="Ohm R.A."/>
            <person name="Martin F."/>
            <person name="Silar P."/>
            <person name="Natvig D.O."/>
            <person name="Lalanne C."/>
            <person name="Gautier V."/>
            <person name="Ament-Velasquez S.L."/>
            <person name="Kruys A."/>
            <person name="Hutchinson M.I."/>
            <person name="Powell A.J."/>
            <person name="Barry K."/>
            <person name="Miller A.N."/>
            <person name="Grigoriev I.V."/>
            <person name="Debuchy R."/>
            <person name="Gladieux P."/>
            <person name="Hiltunen Thoren M."/>
            <person name="Johannesson H."/>
        </authorList>
    </citation>
    <scope>NUCLEOTIDE SEQUENCE</scope>
    <source>
        <strain evidence="3">CBS 532.94</strain>
    </source>
</reference>
<feature type="compositionally biased region" description="Pro residues" evidence="2">
    <location>
        <begin position="90"/>
        <end position="111"/>
    </location>
</feature>
<accession>A0AAN7CCL0</accession>
<feature type="compositionally biased region" description="Basic and acidic residues" evidence="2">
    <location>
        <begin position="448"/>
        <end position="486"/>
    </location>
</feature>
<feature type="compositionally biased region" description="Low complexity" evidence="2">
    <location>
        <begin position="369"/>
        <end position="379"/>
    </location>
</feature>
<feature type="compositionally biased region" description="Polar residues" evidence="2">
    <location>
        <begin position="438"/>
        <end position="447"/>
    </location>
</feature>
<organism evidence="3 4">
    <name type="scientific">Achaetomium macrosporum</name>
    <dbReference type="NCBI Taxonomy" id="79813"/>
    <lineage>
        <taxon>Eukaryota</taxon>
        <taxon>Fungi</taxon>
        <taxon>Dikarya</taxon>
        <taxon>Ascomycota</taxon>
        <taxon>Pezizomycotina</taxon>
        <taxon>Sordariomycetes</taxon>
        <taxon>Sordariomycetidae</taxon>
        <taxon>Sordariales</taxon>
        <taxon>Chaetomiaceae</taxon>
        <taxon>Achaetomium</taxon>
    </lineage>
</organism>
<feature type="coiled-coil region" evidence="1">
    <location>
        <begin position="270"/>
        <end position="332"/>
    </location>
</feature>
<feature type="compositionally biased region" description="Polar residues" evidence="2">
    <location>
        <begin position="64"/>
        <end position="74"/>
    </location>
</feature>
<keyword evidence="4" id="KW-1185">Reference proteome</keyword>
<comment type="caution">
    <text evidence="3">The sequence shown here is derived from an EMBL/GenBank/DDBJ whole genome shotgun (WGS) entry which is preliminary data.</text>
</comment>
<keyword evidence="1" id="KW-0175">Coiled coil</keyword>
<proteinExistence type="predicted"/>
<feature type="compositionally biased region" description="Polar residues" evidence="2">
    <location>
        <begin position="380"/>
        <end position="390"/>
    </location>
</feature>
<dbReference type="AlphaFoldDB" id="A0AAN7CCL0"/>
<feature type="compositionally biased region" description="Gly residues" evidence="2">
    <location>
        <begin position="10"/>
        <end position="21"/>
    </location>
</feature>
<dbReference type="EMBL" id="MU860075">
    <property type="protein sequence ID" value="KAK4239051.1"/>
    <property type="molecule type" value="Genomic_DNA"/>
</dbReference>
<name>A0AAN7CCL0_9PEZI</name>
<feature type="region of interest" description="Disordered" evidence="2">
    <location>
        <begin position="1"/>
        <end position="111"/>
    </location>
</feature>
<feature type="region of interest" description="Disordered" evidence="2">
    <location>
        <begin position="360"/>
        <end position="399"/>
    </location>
</feature>
<evidence type="ECO:0000313" key="3">
    <source>
        <dbReference type="EMBL" id="KAK4239051.1"/>
    </source>
</evidence>
<evidence type="ECO:0000256" key="2">
    <source>
        <dbReference type="SAM" id="MobiDB-lite"/>
    </source>
</evidence>
<feature type="region of interest" description="Disordered" evidence="2">
    <location>
        <begin position="428"/>
        <end position="486"/>
    </location>
</feature>
<dbReference type="Proteomes" id="UP001303760">
    <property type="component" value="Unassembled WGS sequence"/>
</dbReference>
<protein>
    <submittedName>
        <fullName evidence="3">Uncharacterized protein</fullName>
    </submittedName>
</protein>